<comment type="caution">
    <text evidence="2">The sequence shown here is derived from an EMBL/GenBank/DDBJ whole genome shotgun (WGS) entry which is preliminary data.</text>
</comment>
<dbReference type="PROSITE" id="PS51257">
    <property type="entry name" value="PROKAR_LIPOPROTEIN"/>
    <property type="match status" value="1"/>
</dbReference>
<accession>A0A5C5ZDV5</accession>
<keyword evidence="3" id="KW-1185">Reference proteome</keyword>
<evidence type="ECO:0000256" key="1">
    <source>
        <dbReference type="SAM" id="SignalP"/>
    </source>
</evidence>
<reference evidence="2 3" key="1">
    <citation type="submission" date="2019-02" db="EMBL/GenBank/DDBJ databases">
        <title>Deep-cultivation of Planctomycetes and their phenomic and genomic characterization uncovers novel biology.</title>
        <authorList>
            <person name="Wiegand S."/>
            <person name="Jogler M."/>
            <person name="Boedeker C."/>
            <person name="Pinto D."/>
            <person name="Vollmers J."/>
            <person name="Rivas-Marin E."/>
            <person name="Kohn T."/>
            <person name="Peeters S.H."/>
            <person name="Heuer A."/>
            <person name="Rast P."/>
            <person name="Oberbeckmann S."/>
            <person name="Bunk B."/>
            <person name="Jeske O."/>
            <person name="Meyerdierks A."/>
            <person name="Storesund J.E."/>
            <person name="Kallscheuer N."/>
            <person name="Luecker S."/>
            <person name="Lage O.M."/>
            <person name="Pohl T."/>
            <person name="Merkel B.J."/>
            <person name="Hornburger P."/>
            <person name="Mueller R.-W."/>
            <person name="Bruemmer F."/>
            <person name="Labrenz M."/>
            <person name="Spormann A.M."/>
            <person name="Op Den Camp H."/>
            <person name="Overmann J."/>
            <person name="Amann R."/>
            <person name="Jetten M.S.M."/>
            <person name="Mascher T."/>
            <person name="Medema M.H."/>
            <person name="Devos D.P."/>
            <person name="Kaster A.-K."/>
            <person name="Ovreas L."/>
            <person name="Rohde M."/>
            <person name="Galperin M.Y."/>
            <person name="Jogler C."/>
        </authorList>
    </citation>
    <scope>NUCLEOTIDE SEQUENCE [LARGE SCALE GENOMIC DNA]</scope>
    <source>
        <strain evidence="2 3">Pla123a</strain>
    </source>
</reference>
<dbReference type="OrthoDB" id="271014at2"/>
<sequence precursor="true">MSCIKLAACAAALGLGCLAGASTALAVHLDYYNRIADPSFEGTLTFDGAPFVGTWEGFSGDPVASSEFTSNMPRTGAQSLELNIDQTANSFAGAFQDAVLDAGSAGKTAYFSGWHKATGEAASEIRVEWRDSVAGVEVSRTPNLSPMLSTDFEEFIVSAEIPAGADSARLVYAIQSFGGVLTQQVFVDDVNFNYAPEPVSAGLAALALLSVVARRGRD</sequence>
<feature type="chain" id="PRO_5022673069" description="PEP-CTERM protein-sorting domain-containing protein" evidence="1">
    <location>
        <begin position="27"/>
        <end position="218"/>
    </location>
</feature>
<name>A0A5C5ZDV5_9BACT</name>
<evidence type="ECO:0000313" key="2">
    <source>
        <dbReference type="EMBL" id="TWT85345.1"/>
    </source>
</evidence>
<feature type="signal peptide" evidence="1">
    <location>
        <begin position="1"/>
        <end position="26"/>
    </location>
</feature>
<dbReference type="Proteomes" id="UP000318478">
    <property type="component" value="Unassembled WGS sequence"/>
</dbReference>
<proteinExistence type="predicted"/>
<evidence type="ECO:0000313" key="3">
    <source>
        <dbReference type="Proteomes" id="UP000318478"/>
    </source>
</evidence>
<organism evidence="2 3">
    <name type="scientific">Posidoniimonas polymericola</name>
    <dbReference type="NCBI Taxonomy" id="2528002"/>
    <lineage>
        <taxon>Bacteria</taxon>
        <taxon>Pseudomonadati</taxon>
        <taxon>Planctomycetota</taxon>
        <taxon>Planctomycetia</taxon>
        <taxon>Pirellulales</taxon>
        <taxon>Lacipirellulaceae</taxon>
        <taxon>Posidoniimonas</taxon>
    </lineage>
</organism>
<gene>
    <name evidence="2" type="ORF">Pla123a_01520</name>
</gene>
<dbReference type="EMBL" id="SJPO01000001">
    <property type="protein sequence ID" value="TWT85345.1"/>
    <property type="molecule type" value="Genomic_DNA"/>
</dbReference>
<evidence type="ECO:0008006" key="4">
    <source>
        <dbReference type="Google" id="ProtNLM"/>
    </source>
</evidence>
<protein>
    <recommendedName>
        <fullName evidence="4">PEP-CTERM protein-sorting domain-containing protein</fullName>
    </recommendedName>
</protein>
<keyword evidence="1" id="KW-0732">Signal</keyword>
<dbReference type="AlphaFoldDB" id="A0A5C5ZDV5"/>
<dbReference type="RefSeq" id="WP_146583614.1">
    <property type="nucleotide sequence ID" value="NZ_SJPO01000001.1"/>
</dbReference>
<dbReference type="Gene3D" id="2.60.120.260">
    <property type="entry name" value="Galactose-binding domain-like"/>
    <property type="match status" value="1"/>
</dbReference>